<dbReference type="GO" id="GO:0006508">
    <property type="term" value="P:proteolysis"/>
    <property type="evidence" value="ECO:0007669"/>
    <property type="project" value="UniProtKB-UniRule"/>
</dbReference>
<dbReference type="SMART" id="SM00228">
    <property type="entry name" value="PDZ"/>
    <property type="match status" value="1"/>
</dbReference>
<dbReference type="Gene3D" id="2.130.10.10">
    <property type="entry name" value="YVTN repeat-like/Quinoprotein amine dehydrogenase"/>
    <property type="match status" value="1"/>
</dbReference>
<dbReference type="InterPro" id="IPR005151">
    <property type="entry name" value="Tail-specific_protease"/>
</dbReference>
<comment type="function">
    <text evidence="7">Degrades oligopeptides.</text>
</comment>
<feature type="site" description="Transition state stabilizer; via amide nitrogen" evidence="9">
    <location>
        <position position="993"/>
    </location>
</feature>
<dbReference type="PROSITE" id="PS50106">
    <property type="entry name" value="PDZ"/>
    <property type="match status" value="1"/>
</dbReference>
<dbReference type="GO" id="GO:0008236">
    <property type="term" value="F:serine-type peptidase activity"/>
    <property type="evidence" value="ECO:0007669"/>
    <property type="project" value="UniProtKB-UniRule"/>
</dbReference>
<comment type="similarity">
    <text evidence="2 7">Belongs to the peptidase S41B family.</text>
</comment>
<dbReference type="Pfam" id="PF26550">
    <property type="entry name" value="Tricorn_2nd"/>
    <property type="match status" value="1"/>
</dbReference>
<protein>
    <recommendedName>
        <fullName evidence="7">Tricorn protease homolog</fullName>
        <ecNumber evidence="7">3.4.21.-</ecNumber>
    </recommendedName>
</protein>
<proteinExistence type="inferred from homology"/>
<dbReference type="InterPro" id="IPR028204">
    <property type="entry name" value="Tricorn_C1"/>
</dbReference>
<dbReference type="SUPFAM" id="SSF69304">
    <property type="entry name" value="Tricorn protease N-terminal domain"/>
    <property type="match status" value="1"/>
</dbReference>
<evidence type="ECO:0000256" key="6">
    <source>
        <dbReference type="ARBA" id="ARBA00022825"/>
    </source>
</evidence>
<keyword evidence="5 7" id="KW-0378">Hydrolase</keyword>
<evidence type="ECO:0000256" key="4">
    <source>
        <dbReference type="ARBA" id="ARBA00022670"/>
    </source>
</evidence>
<evidence type="ECO:0000256" key="8">
    <source>
        <dbReference type="PIRSR" id="PIRSR036421-1"/>
    </source>
</evidence>
<keyword evidence="3 7" id="KW-0963">Cytoplasm</keyword>
<dbReference type="InterPro" id="IPR012393">
    <property type="entry name" value="Tricorn_protease"/>
</dbReference>
<dbReference type="EC" id="3.4.21.-" evidence="7"/>
<feature type="region of interest" description="Disordered" evidence="10">
    <location>
        <begin position="565"/>
        <end position="602"/>
    </location>
</feature>
<dbReference type="Gene3D" id="2.30.42.10">
    <property type="match status" value="1"/>
</dbReference>
<evidence type="ECO:0000256" key="10">
    <source>
        <dbReference type="SAM" id="MobiDB-lite"/>
    </source>
</evidence>
<dbReference type="InterPro" id="IPR001478">
    <property type="entry name" value="PDZ"/>
</dbReference>
<dbReference type="SUPFAM" id="SSF52096">
    <property type="entry name" value="ClpP/crotonase"/>
    <property type="match status" value="1"/>
</dbReference>
<reference evidence="12 13" key="1">
    <citation type="submission" date="2017-05" db="EMBL/GenBank/DDBJ databases">
        <authorList>
            <person name="Varghese N."/>
            <person name="Submissions S."/>
        </authorList>
    </citation>
    <scope>NUCLEOTIDE SEQUENCE [LARGE SCALE GENOMIC DNA]</scope>
    <source>
        <strain evidence="12 13">DSM 29371</strain>
    </source>
</reference>
<gene>
    <name evidence="12" type="ORF">SAMN06265171_10731</name>
</gene>
<accession>A0A521E7A0</accession>
<evidence type="ECO:0000313" key="13">
    <source>
        <dbReference type="Proteomes" id="UP000316916"/>
    </source>
</evidence>
<sequence>MDTPLPRQRVINQYYSIVSIPHYTMKKTIISLLAAFSIIGISAQEKSYFLSSPSLSPDGKTAYFAYDGDIWKADSNGGNASRITALDGEEINPRLSPDGKWLAFSSNQYGNYDVYVMPAGGGTIKQLTFHTGRDEMESWAWDSKTIYFTSSRNNNFGSFKTTIEGKTPQKLFNNYFNNTNGLVETPAGEYLFTSSSESAHQVQRKRYKGENNPDILGYNPKNNTFKQYTNYEGKDFNPSVDKNGIIYFISDENNGEYNLYKLENGKKTALTQFDTSIKKPFVSADGSKIIFEKDYQLYTYDIASKNTTPLTISLNINKTLDKEQNFNVENNISYYDVSPDGKKMAFISRGVLFVSDIEGKFAQQVSDGKERAMEVKWLKDNRTLLYSQTYNGYQNWFTIQADGKGQPKQLTEDLRNNRNITLNGDLSKAVYLSGRDEVRVLDLKSFKSTTIVKDEIWAFQNSRPSFSPNNEYVLFSAKRNFELDIFIYNIKKGQTLNLTNTGVSEEDPVWSPNGRYIYFASDRTNPSYPLGMQKSNIYRMALDWFDEPFKSEKFDSLFTEEKKEEKSSDKAKDKDKDKKDKKEEDKDKEKKEEKEPVIKELKVNPEDTLDRIELVTDRYGYQDDPAVFTDDKKEILLFNSNQDNGKRQLYKKVFTDFEPAKSEKVFDKAAYYLTKNEKNLFALIEGNIYKTTVAALKPEKINIQYSFDKDLASEFTQMYAEAWTGVEENFYDEKFHGIDWKAKKEQYAKYLPYVHNRNDLRILLNDLLGELNSSHTGFSSTGKEEAMFLNYFTNETGIIFKKDQPYTVESIVRKSPAFRSGVDIKPGDQLISVNGKKIDPNENRETYFTSPKKQDELVLTFSRDGKNVTTKVHPISNGELKGLLYDDWIYNNHQRVDKLSNNRIAYSCMKNMSTDELDRFLLDMVEQENRKDAVILDLRYNTGGNVHDKVLNFLSQKPYLQWKYREGKMTTQPNFAPSGKPIVLLINEASLSDAEMTAAGFKALKLGKIIGQDTYRWIIFTSAKGLVDGSSYRLPSWGTYTLDGQNLEKTGVKPDIYVKNTFMDRLQNNDPQLERAVQEILKDLKK</sequence>
<organism evidence="12 13">
    <name type="scientific">Chryseobacterium rhizoplanae</name>
    <dbReference type="NCBI Taxonomy" id="1609531"/>
    <lineage>
        <taxon>Bacteria</taxon>
        <taxon>Pseudomonadati</taxon>
        <taxon>Bacteroidota</taxon>
        <taxon>Flavobacteriia</taxon>
        <taxon>Flavobacteriales</taxon>
        <taxon>Weeksellaceae</taxon>
        <taxon>Chryseobacterium group</taxon>
        <taxon>Chryseobacterium</taxon>
    </lineage>
</organism>
<evidence type="ECO:0000256" key="7">
    <source>
        <dbReference type="PIRNR" id="PIRNR036421"/>
    </source>
</evidence>
<dbReference type="SMART" id="SM00245">
    <property type="entry name" value="TSPc"/>
    <property type="match status" value="1"/>
</dbReference>
<dbReference type="PANTHER" id="PTHR43253:SF1">
    <property type="entry name" value="TRICORN PROTEASE HOMOLOG 2-RELATED"/>
    <property type="match status" value="1"/>
</dbReference>
<dbReference type="PANTHER" id="PTHR43253">
    <property type="entry name" value="TRICORN PROTEASE HOMOLOG 2-RELATED"/>
    <property type="match status" value="1"/>
</dbReference>
<evidence type="ECO:0000259" key="11">
    <source>
        <dbReference type="PROSITE" id="PS50106"/>
    </source>
</evidence>
<dbReference type="Gene3D" id="2.120.10.60">
    <property type="entry name" value="Tricorn protease N-terminal domain"/>
    <property type="match status" value="1"/>
</dbReference>
<keyword evidence="4 7" id="KW-0645">Protease</keyword>
<dbReference type="InterPro" id="IPR036034">
    <property type="entry name" value="PDZ_sf"/>
</dbReference>
<dbReference type="InterPro" id="IPR015943">
    <property type="entry name" value="WD40/YVTN_repeat-like_dom_sf"/>
</dbReference>
<dbReference type="InterPro" id="IPR029045">
    <property type="entry name" value="ClpP/crotonase-like_dom_sf"/>
</dbReference>
<evidence type="ECO:0000256" key="2">
    <source>
        <dbReference type="ARBA" id="ARBA00008524"/>
    </source>
</evidence>
<feature type="active site" description="Charge relay system" evidence="8">
    <location>
        <position position="775"/>
    </location>
</feature>
<evidence type="ECO:0000313" key="12">
    <source>
        <dbReference type="EMBL" id="SMO79742.1"/>
    </source>
</evidence>
<feature type="active site" description="Nucleophile" evidence="8">
    <location>
        <position position="992"/>
    </location>
</feature>
<dbReference type="PIRSF" id="PIRSF036421">
    <property type="entry name" value="Tricorn_protease"/>
    <property type="match status" value="1"/>
</dbReference>
<dbReference type="SUPFAM" id="SSF82171">
    <property type="entry name" value="DPP6 N-terminal domain-like"/>
    <property type="match status" value="1"/>
</dbReference>
<dbReference type="GO" id="GO:0005737">
    <property type="term" value="C:cytoplasm"/>
    <property type="evidence" value="ECO:0007669"/>
    <property type="project" value="UniProtKB-SubCell"/>
</dbReference>
<dbReference type="EMBL" id="FXTC01000007">
    <property type="protein sequence ID" value="SMO79742.1"/>
    <property type="molecule type" value="Genomic_DNA"/>
</dbReference>
<feature type="domain" description="PDZ" evidence="11">
    <location>
        <begin position="797"/>
        <end position="865"/>
    </location>
</feature>
<evidence type="ECO:0000256" key="9">
    <source>
        <dbReference type="PIRSR" id="PIRSR036421-3"/>
    </source>
</evidence>
<dbReference type="CDD" id="cd07562">
    <property type="entry name" value="Peptidase_S41_TRI"/>
    <property type="match status" value="1"/>
</dbReference>
<dbReference type="AlphaFoldDB" id="A0A521E7A0"/>
<dbReference type="Pfam" id="PF13180">
    <property type="entry name" value="PDZ_2"/>
    <property type="match status" value="1"/>
</dbReference>
<feature type="active site" description="Charge relay system" evidence="8">
    <location>
        <position position="1048"/>
    </location>
</feature>
<dbReference type="Gene3D" id="3.90.226.10">
    <property type="entry name" value="2-enoyl-CoA Hydratase, Chain A, domain 1"/>
    <property type="match status" value="1"/>
</dbReference>
<dbReference type="Gene3D" id="3.30.750.44">
    <property type="match status" value="1"/>
</dbReference>
<comment type="subcellular location">
    <subcellularLocation>
        <location evidence="1 7">Cytoplasm</location>
    </subcellularLocation>
</comment>
<name>A0A521E7A0_9FLAO</name>
<dbReference type="Pfam" id="PF14684">
    <property type="entry name" value="Tricorn_C1"/>
    <property type="match status" value="1"/>
</dbReference>
<keyword evidence="6 7" id="KW-0720">Serine protease</keyword>
<keyword evidence="13" id="KW-1185">Reference proteome</keyword>
<evidence type="ECO:0000256" key="1">
    <source>
        <dbReference type="ARBA" id="ARBA00004496"/>
    </source>
</evidence>
<evidence type="ECO:0000256" key="5">
    <source>
        <dbReference type="ARBA" id="ARBA00022801"/>
    </source>
</evidence>
<dbReference type="Pfam" id="PF03572">
    <property type="entry name" value="Peptidase_S41"/>
    <property type="match status" value="1"/>
</dbReference>
<evidence type="ECO:0000256" key="3">
    <source>
        <dbReference type="ARBA" id="ARBA00022490"/>
    </source>
</evidence>
<dbReference type="Pfam" id="PF26549">
    <property type="entry name" value="Tricorn_N"/>
    <property type="match status" value="1"/>
</dbReference>
<dbReference type="SUPFAM" id="SSF50156">
    <property type="entry name" value="PDZ domain-like"/>
    <property type="match status" value="1"/>
</dbReference>
<dbReference type="Proteomes" id="UP000316916">
    <property type="component" value="Unassembled WGS sequence"/>
</dbReference>